<feature type="transmembrane region" description="Helical" evidence="8">
    <location>
        <begin position="294"/>
        <end position="313"/>
    </location>
</feature>
<evidence type="ECO:0000256" key="5">
    <source>
        <dbReference type="ARBA" id="ARBA00022801"/>
    </source>
</evidence>
<dbReference type="InterPro" id="IPR013426">
    <property type="entry name" value="EpsH-like"/>
</dbReference>
<feature type="transmembrane region" description="Helical" evidence="8">
    <location>
        <begin position="80"/>
        <end position="99"/>
    </location>
</feature>
<comment type="caution">
    <text evidence="9">The sequence shown here is derived from an EMBL/GenBank/DDBJ whole genome shotgun (WGS) entry which is preliminary data.</text>
</comment>
<feature type="transmembrane region" description="Helical" evidence="8">
    <location>
        <begin position="216"/>
        <end position="245"/>
    </location>
</feature>
<feature type="transmembrane region" description="Helical" evidence="8">
    <location>
        <begin position="49"/>
        <end position="68"/>
    </location>
</feature>
<sequence>MEVKITACTEPPQKSLLDLAPLALLVAFPVLFSPTFASLSHKWSQWTEGLSHGFLLIAIFAYLLYKALPFNSNSTARERVLTGIMLAGASCCWAIFALLDINLLAELTLIACLALAIGHVFGLRSAWRHRFLLALPIFSITLWEHLNGPLVNLSGLMVGEMVRLINIPAVIDGSSIFIPYGHIVIADGCSGLRYFIIALAMGYLISYLNGYTERGYVAILAVAAVLALISNWLRIFILILVGYFTEMESSLMQEHDMFGWLLFAAICFPAMYFAPVTKPQNTHLDSPIARPKLHHYGVAAILLSAGPLIYWLLPTPNVQPTLNPILPFQPLNYAPDQLRAEHGDNLGSTHYYQVSAGAVLTVSVSQRTSKGQKLVPYLGDLYNKEAWSVAPAITTHQLPVSSSAFVLRAKGSQIRIAQLQWFMVGGLTTASKAKAKLLQIPALLANDNEFVLITLRQRCQQQECSNALAQLTPIAHTLNELLQAQ</sequence>
<accession>A0A839UPF4</accession>
<dbReference type="NCBIfam" id="TIGR02602">
    <property type="entry name" value="8TM_EpsH"/>
    <property type="match status" value="1"/>
</dbReference>
<keyword evidence="3" id="KW-0645">Protease</keyword>
<proteinExistence type="predicted"/>
<keyword evidence="6 8" id="KW-1133">Transmembrane helix</keyword>
<keyword evidence="2" id="KW-1003">Cell membrane</keyword>
<evidence type="ECO:0000313" key="10">
    <source>
        <dbReference type="Proteomes" id="UP000559987"/>
    </source>
</evidence>
<feature type="transmembrane region" description="Helical" evidence="8">
    <location>
        <begin position="105"/>
        <end position="123"/>
    </location>
</feature>
<evidence type="ECO:0000256" key="8">
    <source>
        <dbReference type="SAM" id="Phobius"/>
    </source>
</evidence>
<dbReference type="GO" id="GO:0005886">
    <property type="term" value="C:plasma membrane"/>
    <property type="evidence" value="ECO:0007669"/>
    <property type="project" value="UniProtKB-SubCell"/>
</dbReference>
<reference evidence="9 10" key="1">
    <citation type="submission" date="2020-08" db="EMBL/GenBank/DDBJ databases">
        <title>Genomic Encyclopedia of Type Strains, Phase III (KMG-III): the genomes of soil and plant-associated and newly described type strains.</title>
        <authorList>
            <person name="Whitman W."/>
        </authorList>
    </citation>
    <scope>NUCLEOTIDE SEQUENCE [LARGE SCALE GENOMIC DNA]</scope>
    <source>
        <strain evidence="9 10">CECT 8571</strain>
    </source>
</reference>
<comment type="subcellular location">
    <subcellularLocation>
        <location evidence="1">Cell membrane</location>
        <topology evidence="1">Multi-pass membrane protein</topology>
    </subcellularLocation>
</comment>
<evidence type="ECO:0000256" key="4">
    <source>
        <dbReference type="ARBA" id="ARBA00022692"/>
    </source>
</evidence>
<keyword evidence="5" id="KW-0378">Hydrolase</keyword>
<keyword evidence="4 8" id="KW-0812">Transmembrane</keyword>
<feature type="transmembrane region" description="Helical" evidence="8">
    <location>
        <begin position="257"/>
        <end position="274"/>
    </location>
</feature>
<dbReference type="Proteomes" id="UP000559987">
    <property type="component" value="Unassembled WGS sequence"/>
</dbReference>
<dbReference type="Pfam" id="PF09721">
    <property type="entry name" value="Exosortase_EpsH"/>
    <property type="match status" value="1"/>
</dbReference>
<evidence type="ECO:0000256" key="1">
    <source>
        <dbReference type="ARBA" id="ARBA00004651"/>
    </source>
</evidence>
<dbReference type="GO" id="GO:0008233">
    <property type="term" value="F:peptidase activity"/>
    <property type="evidence" value="ECO:0007669"/>
    <property type="project" value="UniProtKB-KW"/>
</dbReference>
<evidence type="ECO:0000256" key="6">
    <source>
        <dbReference type="ARBA" id="ARBA00022989"/>
    </source>
</evidence>
<feature type="transmembrane region" description="Helical" evidence="8">
    <location>
        <begin position="16"/>
        <end position="37"/>
    </location>
</feature>
<dbReference type="RefSeq" id="WP_183911590.1">
    <property type="nucleotide sequence ID" value="NZ_JACHXZ010000005.1"/>
</dbReference>
<evidence type="ECO:0000256" key="3">
    <source>
        <dbReference type="ARBA" id="ARBA00022670"/>
    </source>
</evidence>
<evidence type="ECO:0000313" key="9">
    <source>
        <dbReference type="EMBL" id="MBB3170094.1"/>
    </source>
</evidence>
<evidence type="ECO:0000256" key="7">
    <source>
        <dbReference type="ARBA" id="ARBA00023136"/>
    </source>
</evidence>
<feature type="transmembrane region" description="Helical" evidence="8">
    <location>
        <begin position="166"/>
        <end position="185"/>
    </location>
</feature>
<dbReference type="AlphaFoldDB" id="A0A839UPF4"/>
<keyword evidence="10" id="KW-1185">Reference proteome</keyword>
<dbReference type="InterPro" id="IPR019127">
    <property type="entry name" value="Exosortase"/>
</dbReference>
<feature type="transmembrane region" description="Helical" evidence="8">
    <location>
        <begin position="192"/>
        <end position="210"/>
    </location>
</feature>
<evidence type="ECO:0000256" key="2">
    <source>
        <dbReference type="ARBA" id="ARBA00022475"/>
    </source>
</evidence>
<dbReference type="InterPro" id="IPR026392">
    <property type="entry name" value="Exo/Archaeosortase_dom"/>
</dbReference>
<dbReference type="NCBIfam" id="TIGR04178">
    <property type="entry name" value="exo_archaeo"/>
    <property type="match status" value="1"/>
</dbReference>
<name>A0A839UPF4_9GAMM</name>
<dbReference type="EMBL" id="JACHXZ010000005">
    <property type="protein sequence ID" value="MBB3170094.1"/>
    <property type="molecule type" value="Genomic_DNA"/>
</dbReference>
<protein>
    <submittedName>
        <fullName evidence="9">Exosortase</fullName>
    </submittedName>
</protein>
<dbReference type="GO" id="GO:0006508">
    <property type="term" value="P:proteolysis"/>
    <property type="evidence" value="ECO:0007669"/>
    <property type="project" value="UniProtKB-KW"/>
</dbReference>
<gene>
    <name evidence="9" type="ORF">FHS30_003311</name>
</gene>
<keyword evidence="7 8" id="KW-0472">Membrane</keyword>
<organism evidence="9 10">
    <name type="scientific">Simiduia aestuariiviva</name>
    <dbReference type="NCBI Taxonomy" id="1510459"/>
    <lineage>
        <taxon>Bacteria</taxon>
        <taxon>Pseudomonadati</taxon>
        <taxon>Pseudomonadota</taxon>
        <taxon>Gammaproteobacteria</taxon>
        <taxon>Cellvibrionales</taxon>
        <taxon>Cellvibrionaceae</taxon>
        <taxon>Simiduia</taxon>
    </lineage>
</organism>